<evidence type="ECO:0000313" key="3">
    <source>
        <dbReference type="Proteomes" id="UP000017836"/>
    </source>
</evidence>
<dbReference type="Proteomes" id="UP000017836">
    <property type="component" value="Unassembled WGS sequence"/>
</dbReference>
<sequence length="83" mass="8926">MLRFSDSLGLVFLQVFRSVAQIIISNTVASDVATSTLGIRGLNNVVFDVVGDYFSIGDCKFLALVVPSLALAVASLRDQMVIF</sequence>
<gene>
    <name evidence="2" type="ORF">AMTR_s00001p00247980</name>
</gene>
<keyword evidence="1" id="KW-0732">Signal</keyword>
<dbReference type="Gramene" id="ERM96427">
    <property type="protein sequence ID" value="ERM96427"/>
    <property type="gene ID" value="AMTR_s00001p00247980"/>
</dbReference>
<protein>
    <submittedName>
        <fullName evidence="2">Uncharacterized protein</fullName>
    </submittedName>
</protein>
<dbReference type="AlphaFoldDB" id="W1NKS6"/>
<evidence type="ECO:0000313" key="2">
    <source>
        <dbReference type="EMBL" id="ERM96427.1"/>
    </source>
</evidence>
<accession>W1NKS6</accession>
<dbReference type="HOGENOM" id="CLU_2545622_0_0_1"/>
<keyword evidence="3" id="KW-1185">Reference proteome</keyword>
<evidence type="ECO:0000256" key="1">
    <source>
        <dbReference type="SAM" id="SignalP"/>
    </source>
</evidence>
<proteinExistence type="predicted"/>
<organism evidence="2 3">
    <name type="scientific">Amborella trichopoda</name>
    <dbReference type="NCBI Taxonomy" id="13333"/>
    <lineage>
        <taxon>Eukaryota</taxon>
        <taxon>Viridiplantae</taxon>
        <taxon>Streptophyta</taxon>
        <taxon>Embryophyta</taxon>
        <taxon>Tracheophyta</taxon>
        <taxon>Spermatophyta</taxon>
        <taxon>Magnoliopsida</taxon>
        <taxon>Amborellales</taxon>
        <taxon>Amborellaceae</taxon>
        <taxon>Amborella</taxon>
    </lineage>
</organism>
<feature type="signal peptide" evidence="1">
    <location>
        <begin position="1"/>
        <end position="20"/>
    </location>
</feature>
<reference evidence="3" key="1">
    <citation type="journal article" date="2013" name="Science">
        <title>The Amborella genome and the evolution of flowering plants.</title>
        <authorList>
            <consortium name="Amborella Genome Project"/>
        </authorList>
    </citation>
    <scope>NUCLEOTIDE SEQUENCE [LARGE SCALE GENOMIC DNA]</scope>
</reference>
<name>W1NKS6_AMBTC</name>
<dbReference type="EMBL" id="KI397142">
    <property type="protein sequence ID" value="ERM96427.1"/>
    <property type="molecule type" value="Genomic_DNA"/>
</dbReference>
<feature type="chain" id="PRO_5004807742" evidence="1">
    <location>
        <begin position="21"/>
        <end position="83"/>
    </location>
</feature>